<evidence type="ECO:0000259" key="1">
    <source>
        <dbReference type="Pfam" id="PF00535"/>
    </source>
</evidence>
<dbReference type="CDD" id="cd06433">
    <property type="entry name" value="GT_2_WfgS_like"/>
    <property type="match status" value="1"/>
</dbReference>
<sequence>MKVTVITVAWNAAATIGDTVRSVAAQSHDDLEHLIIDGASTDATAAIVASVASPRTRFISAPDRGLYDAMNKGIAQATGDLIGFLNADDFFCRTDSVALLATAAGEHAAVSGGVAIVPADNCDKLVRAYPSQPFAPWMLRFGHMPPHPGFYTSRAAFDRVGGFDPAIRIGADFEWMVRFFGVHGLKSVPIRETLVTLREGGLSNSGFASRRTINTEAVTSLRRHGIATSAPLVWSKYAAKVLQFGMSAYQWPAPELVQWPAARD</sequence>
<dbReference type="PANTHER" id="PTHR22916:SF3">
    <property type="entry name" value="UDP-GLCNAC:BETAGAL BETA-1,3-N-ACETYLGLUCOSAMINYLTRANSFERASE-LIKE PROTEIN 1"/>
    <property type="match status" value="1"/>
</dbReference>
<dbReference type="EMBL" id="WIOL01000003">
    <property type="protein sequence ID" value="MQT17526.1"/>
    <property type="molecule type" value="Genomic_DNA"/>
</dbReference>
<protein>
    <submittedName>
        <fullName evidence="2">Glycosyltransferase</fullName>
    </submittedName>
</protein>
<dbReference type="RefSeq" id="WP_152577981.1">
    <property type="nucleotide sequence ID" value="NZ_JAATJI010000002.1"/>
</dbReference>
<dbReference type="InterPro" id="IPR029044">
    <property type="entry name" value="Nucleotide-diphossugar_trans"/>
</dbReference>
<dbReference type="GO" id="GO:0016758">
    <property type="term" value="F:hexosyltransferase activity"/>
    <property type="evidence" value="ECO:0007669"/>
    <property type="project" value="UniProtKB-ARBA"/>
</dbReference>
<reference evidence="2 3" key="1">
    <citation type="submission" date="2019-09" db="EMBL/GenBank/DDBJ databases">
        <title>Polymorphobacter sp. isolated from a lake in China.</title>
        <authorList>
            <person name="Liu Z."/>
        </authorList>
    </citation>
    <scope>NUCLEOTIDE SEQUENCE [LARGE SCALE GENOMIC DNA]</scope>
    <source>
        <strain evidence="2 3">D40P</strain>
    </source>
</reference>
<evidence type="ECO:0000313" key="3">
    <source>
        <dbReference type="Proteomes" id="UP000481327"/>
    </source>
</evidence>
<dbReference type="InterPro" id="IPR001173">
    <property type="entry name" value="Glyco_trans_2-like"/>
</dbReference>
<feature type="domain" description="Glycosyltransferase 2-like" evidence="1">
    <location>
        <begin position="4"/>
        <end position="128"/>
    </location>
</feature>
<dbReference type="AlphaFoldDB" id="A0A7C9KXW4"/>
<dbReference type="PANTHER" id="PTHR22916">
    <property type="entry name" value="GLYCOSYLTRANSFERASE"/>
    <property type="match status" value="1"/>
</dbReference>
<gene>
    <name evidence="2" type="ORF">F3168_09655</name>
</gene>
<dbReference type="OrthoDB" id="9813349at2"/>
<proteinExistence type="predicted"/>
<dbReference type="Proteomes" id="UP000481327">
    <property type="component" value="Unassembled WGS sequence"/>
</dbReference>
<dbReference type="Gene3D" id="3.90.550.10">
    <property type="entry name" value="Spore Coat Polysaccharide Biosynthesis Protein SpsA, Chain A"/>
    <property type="match status" value="1"/>
</dbReference>
<accession>A0A7C9KXW4</accession>
<name>A0A7C9KXW4_9SPHN</name>
<dbReference type="SUPFAM" id="SSF53448">
    <property type="entry name" value="Nucleotide-diphospho-sugar transferases"/>
    <property type="match status" value="1"/>
</dbReference>
<evidence type="ECO:0000313" key="2">
    <source>
        <dbReference type="EMBL" id="MQT17526.1"/>
    </source>
</evidence>
<keyword evidence="2" id="KW-0808">Transferase</keyword>
<comment type="caution">
    <text evidence="2">The sequence shown here is derived from an EMBL/GenBank/DDBJ whole genome shotgun (WGS) entry which is preliminary data.</text>
</comment>
<keyword evidence="3" id="KW-1185">Reference proteome</keyword>
<organism evidence="2 3">
    <name type="scientific">Sandarakinorhabdus fusca</name>
    <dbReference type="NCBI Taxonomy" id="1439888"/>
    <lineage>
        <taxon>Bacteria</taxon>
        <taxon>Pseudomonadati</taxon>
        <taxon>Pseudomonadota</taxon>
        <taxon>Alphaproteobacteria</taxon>
        <taxon>Sphingomonadales</taxon>
        <taxon>Sphingosinicellaceae</taxon>
        <taxon>Sandarakinorhabdus</taxon>
    </lineage>
</organism>
<dbReference type="Pfam" id="PF00535">
    <property type="entry name" value="Glycos_transf_2"/>
    <property type="match status" value="1"/>
</dbReference>